<dbReference type="GO" id="GO:0003735">
    <property type="term" value="F:structural constituent of ribosome"/>
    <property type="evidence" value="ECO:0007669"/>
    <property type="project" value="InterPro"/>
</dbReference>
<dbReference type="InterPro" id="IPR028364">
    <property type="entry name" value="Ribosomal_uL1/biogenesis"/>
</dbReference>
<evidence type="ECO:0000256" key="4">
    <source>
        <dbReference type="ARBA" id="ARBA00022555"/>
    </source>
</evidence>
<comment type="subunit">
    <text evidence="2 11">Part of the 50S ribosomal subunit.</text>
</comment>
<dbReference type="GO" id="GO:0006417">
    <property type="term" value="P:regulation of translation"/>
    <property type="evidence" value="ECO:0007669"/>
    <property type="project" value="UniProtKB-KW"/>
</dbReference>
<organism evidence="12">
    <name type="scientific">Thermosphaera aggregans</name>
    <dbReference type="NCBI Taxonomy" id="54254"/>
    <lineage>
        <taxon>Archaea</taxon>
        <taxon>Thermoproteota</taxon>
        <taxon>Thermoprotei</taxon>
        <taxon>Desulfurococcales</taxon>
        <taxon>Desulfurococcaceae</taxon>
        <taxon>Thermosphaera</taxon>
    </lineage>
</organism>
<comment type="caution">
    <text evidence="12">The sequence shown here is derived from an EMBL/GenBank/DDBJ whole genome shotgun (WGS) entry which is preliminary data.</text>
</comment>
<dbReference type="NCBIfam" id="NF003244">
    <property type="entry name" value="PRK04203.1"/>
    <property type="match status" value="1"/>
</dbReference>
<dbReference type="Pfam" id="PF00687">
    <property type="entry name" value="Ribosomal_L1"/>
    <property type="match status" value="1"/>
</dbReference>
<evidence type="ECO:0000256" key="3">
    <source>
        <dbReference type="ARBA" id="ARBA00022491"/>
    </source>
</evidence>
<sequence>MPVDPEKLKAALSKALDMGKGRRFKQTVEMVVVLRDIDPKSQAGKLRETVVLPKGRGKRQNICVVADGELAEKAKAAGAFMVISSSELQSISKKQAKKIADSCDWVLVRTDLMAQVGRILGPALGPRGKPPVPMPPSADVTALVKRYENSVVVRTKEQPQLSVAIGTEDMSVEDLAANASSVLSLLESKLPAGTGNIDRILFKTTMGPSVEVL</sequence>
<dbReference type="PANTHER" id="PTHR36427">
    <property type="entry name" value="54S RIBOSOMAL PROTEIN L1, MITOCHONDRIAL"/>
    <property type="match status" value="1"/>
</dbReference>
<comment type="function">
    <text evidence="10">Probably involved in E site tRNA release. Binds directly to 23S rRNA.</text>
</comment>
<keyword evidence="5 11" id="KW-0699">rRNA-binding</keyword>
<dbReference type="Gene3D" id="3.30.190.20">
    <property type="match status" value="1"/>
</dbReference>
<reference evidence="12" key="1">
    <citation type="journal article" date="2020" name="mSystems">
        <title>Genome- and Community-Level Interaction Insights into Carbon Utilization and Element Cycling Functions of Hydrothermarchaeota in Hydrothermal Sediment.</title>
        <authorList>
            <person name="Zhou Z."/>
            <person name="Liu Y."/>
            <person name="Xu W."/>
            <person name="Pan J."/>
            <person name="Luo Z.H."/>
            <person name="Li M."/>
        </authorList>
    </citation>
    <scope>NUCLEOTIDE SEQUENCE [LARGE SCALE GENOMIC DNA]</scope>
    <source>
        <strain evidence="12">SpSt-23</strain>
    </source>
</reference>
<dbReference type="GO" id="GO:0000049">
    <property type="term" value="F:tRNA binding"/>
    <property type="evidence" value="ECO:0007669"/>
    <property type="project" value="UniProtKB-KW"/>
</dbReference>
<evidence type="ECO:0000256" key="1">
    <source>
        <dbReference type="ARBA" id="ARBA00010531"/>
    </source>
</evidence>
<proteinExistence type="inferred from homology"/>
<dbReference type="HAMAP" id="MF_01318_A">
    <property type="entry name" value="Ribosomal_uL1_A"/>
    <property type="match status" value="1"/>
</dbReference>
<keyword evidence="8 11" id="KW-0689">Ribosomal protein</keyword>
<dbReference type="GO" id="GO:0019843">
    <property type="term" value="F:rRNA binding"/>
    <property type="evidence" value="ECO:0007669"/>
    <property type="project" value="UniProtKB-UniRule"/>
</dbReference>
<evidence type="ECO:0000256" key="2">
    <source>
        <dbReference type="ARBA" id="ARBA00011838"/>
    </source>
</evidence>
<evidence type="ECO:0000256" key="6">
    <source>
        <dbReference type="ARBA" id="ARBA00022845"/>
    </source>
</evidence>
<dbReference type="PIRSF" id="PIRSF002155">
    <property type="entry name" value="Ribosomal_L1"/>
    <property type="match status" value="1"/>
</dbReference>
<evidence type="ECO:0000256" key="10">
    <source>
        <dbReference type="ARBA" id="ARBA00045545"/>
    </source>
</evidence>
<evidence type="ECO:0000256" key="9">
    <source>
        <dbReference type="ARBA" id="ARBA00023274"/>
    </source>
</evidence>
<dbReference type="InterPro" id="IPR002143">
    <property type="entry name" value="Ribosomal_uL1"/>
</dbReference>
<evidence type="ECO:0000256" key="5">
    <source>
        <dbReference type="ARBA" id="ARBA00022730"/>
    </source>
</evidence>
<gene>
    <name evidence="11" type="primary">rpl1</name>
    <name evidence="12" type="ORF">ENP55_00970</name>
</gene>
<dbReference type="CDD" id="cd00403">
    <property type="entry name" value="Ribosomal_L1"/>
    <property type="match status" value="1"/>
</dbReference>
<evidence type="ECO:0000313" key="12">
    <source>
        <dbReference type="EMBL" id="HEF86887.1"/>
    </source>
</evidence>
<comment type="similarity">
    <text evidence="1 11">Belongs to the universal ribosomal protein uL1 family.</text>
</comment>
<accession>A0A7C2G0K2</accession>
<keyword evidence="3 11" id="KW-0678">Repressor</keyword>
<dbReference type="AlphaFoldDB" id="A0A7C2G0K2"/>
<dbReference type="PANTHER" id="PTHR36427:SF3">
    <property type="entry name" value="LARGE RIBOSOMAL SUBUNIT PROTEIN UL1M"/>
    <property type="match status" value="1"/>
</dbReference>
<keyword evidence="9 11" id="KW-0687">Ribonucleoprotein</keyword>
<dbReference type="GO" id="GO:0015934">
    <property type="term" value="C:large ribosomal subunit"/>
    <property type="evidence" value="ECO:0007669"/>
    <property type="project" value="InterPro"/>
</dbReference>
<comment type="function">
    <text evidence="11">Binds directly to 23S rRNA. Probably involved in E site tRNA release.</text>
</comment>
<keyword evidence="4 11" id="KW-0820">tRNA-binding</keyword>
<dbReference type="FunFam" id="3.40.50.790:FF:000005">
    <property type="entry name" value="50S ribosomal protein L1"/>
    <property type="match status" value="1"/>
</dbReference>
<dbReference type="Gene3D" id="3.40.50.790">
    <property type="match status" value="1"/>
</dbReference>
<dbReference type="InterPro" id="IPR023674">
    <property type="entry name" value="Ribosomal_uL1-like"/>
</dbReference>
<dbReference type="EMBL" id="DSJT01000004">
    <property type="protein sequence ID" value="HEF86887.1"/>
    <property type="molecule type" value="Genomic_DNA"/>
</dbReference>
<protein>
    <recommendedName>
        <fullName evidence="11">Large ribosomal subunit protein uL1</fullName>
    </recommendedName>
</protein>
<dbReference type="GO" id="GO:0006412">
    <property type="term" value="P:translation"/>
    <property type="evidence" value="ECO:0007669"/>
    <property type="project" value="UniProtKB-UniRule"/>
</dbReference>
<evidence type="ECO:0000256" key="11">
    <source>
        <dbReference type="HAMAP-Rule" id="MF_01318"/>
    </source>
</evidence>
<keyword evidence="6 11" id="KW-0810">Translation regulation</keyword>
<dbReference type="InterPro" id="IPR016095">
    <property type="entry name" value="Ribosomal_uL1_3-a/b-sand"/>
</dbReference>
<dbReference type="SUPFAM" id="SSF56808">
    <property type="entry name" value="Ribosomal protein L1"/>
    <property type="match status" value="1"/>
</dbReference>
<evidence type="ECO:0000256" key="8">
    <source>
        <dbReference type="ARBA" id="ARBA00022980"/>
    </source>
</evidence>
<dbReference type="InterPro" id="IPR023669">
    <property type="entry name" value="Ribosomal_uL1_arc"/>
</dbReference>
<name>A0A7C2G0K2_9CREN</name>
<evidence type="ECO:0000256" key="7">
    <source>
        <dbReference type="ARBA" id="ARBA00022884"/>
    </source>
</evidence>
<comment type="function">
    <text evidence="11">Protein L1 is also a translational repressor protein, it controls the translation of its operon by binding to its mRNA.</text>
</comment>
<keyword evidence="7 11" id="KW-0694">RNA-binding</keyword>